<dbReference type="GO" id="GO:0016740">
    <property type="term" value="F:transferase activity"/>
    <property type="evidence" value="ECO:0007669"/>
    <property type="project" value="UniProtKB-KW"/>
</dbReference>
<evidence type="ECO:0000259" key="1">
    <source>
        <dbReference type="Pfam" id="PF00117"/>
    </source>
</evidence>
<organism evidence="2 3">
    <name type="scientific">Brachybacterium avium</name>
    <dbReference type="NCBI Taxonomy" id="2017485"/>
    <lineage>
        <taxon>Bacteria</taxon>
        <taxon>Bacillati</taxon>
        <taxon>Actinomycetota</taxon>
        <taxon>Actinomycetes</taxon>
        <taxon>Micrococcales</taxon>
        <taxon>Dermabacteraceae</taxon>
        <taxon>Brachybacterium</taxon>
    </lineage>
</organism>
<dbReference type="Gene3D" id="3.40.50.880">
    <property type="match status" value="1"/>
</dbReference>
<protein>
    <submittedName>
        <fullName evidence="2">Glutamine amidotransferase</fullName>
        <ecNumber evidence="2">6.3.5.2</ecNumber>
    </submittedName>
</protein>
<dbReference type="InterPro" id="IPR029062">
    <property type="entry name" value="Class_I_gatase-like"/>
</dbReference>
<dbReference type="RefSeq" id="WP_089064957.1">
    <property type="nucleotide sequence ID" value="NZ_CP022316.1"/>
</dbReference>
<keyword evidence="2" id="KW-0808">Transferase</keyword>
<dbReference type="OrthoDB" id="5196541at2"/>
<dbReference type="PANTHER" id="PTHR42695:SF5">
    <property type="entry name" value="GLUTAMINE AMIDOTRANSFERASE YLR126C-RELATED"/>
    <property type="match status" value="1"/>
</dbReference>
<dbReference type="PANTHER" id="PTHR42695">
    <property type="entry name" value="GLUTAMINE AMIDOTRANSFERASE YLR126C-RELATED"/>
    <property type="match status" value="1"/>
</dbReference>
<keyword evidence="2" id="KW-0315">Glutamine amidotransferase</keyword>
<feature type="domain" description="Glutamine amidotransferase" evidence="1">
    <location>
        <begin position="49"/>
        <end position="194"/>
    </location>
</feature>
<keyword evidence="2" id="KW-0436">Ligase</keyword>
<dbReference type="Proteomes" id="UP000198398">
    <property type="component" value="Chromosome"/>
</dbReference>
<name>A0A220UCS2_9MICO</name>
<dbReference type="InterPro" id="IPR044992">
    <property type="entry name" value="ChyE-like"/>
</dbReference>
<dbReference type="EMBL" id="CP022316">
    <property type="protein sequence ID" value="ASK65716.1"/>
    <property type="molecule type" value="Genomic_DNA"/>
</dbReference>
<sequence>MKPFVQIATRPEDDVALTERSAVLDFTGLAEDELLWARLDRDPFPALGAEDISGIILCGSPFTVSDPADGKTAAQARAEAEIFRVLDQVIAEDIPFLGACYGIGTLGTHQGARIDRVNGEPLGAVQVTLTEAGRQDPLIREASLPGTFTGLVGHKEAVNTLPEHATVLATGSSSPVQMFRVGTRQYATQFHPELDIPSIIERARAYRDHGYFSPDEMEDVFAALRGESADHPPRLLRAFATLFAR</sequence>
<proteinExistence type="predicted"/>
<dbReference type="CDD" id="cd01741">
    <property type="entry name" value="GATase1_1"/>
    <property type="match status" value="1"/>
</dbReference>
<dbReference type="GO" id="GO:0003922">
    <property type="term" value="F:GMP synthase (glutamine-hydrolyzing) activity"/>
    <property type="evidence" value="ECO:0007669"/>
    <property type="project" value="UniProtKB-EC"/>
</dbReference>
<dbReference type="Pfam" id="PF00117">
    <property type="entry name" value="GATase"/>
    <property type="match status" value="1"/>
</dbReference>
<gene>
    <name evidence="2" type="ORF">CFK39_07550</name>
</gene>
<dbReference type="InterPro" id="IPR017926">
    <property type="entry name" value="GATASE"/>
</dbReference>
<dbReference type="AlphaFoldDB" id="A0A220UCS2"/>
<reference evidence="3" key="1">
    <citation type="submission" date="2017-07" db="EMBL/GenBank/DDBJ databases">
        <title>Brachybacterium sp. VR2415.</title>
        <authorList>
            <person name="Tak E.J."/>
            <person name="Bae J.-W."/>
        </authorList>
    </citation>
    <scope>NUCLEOTIDE SEQUENCE [LARGE SCALE GENOMIC DNA]</scope>
    <source>
        <strain evidence="3">VR2415</strain>
    </source>
</reference>
<dbReference type="KEGG" id="brv:CFK39_07550"/>
<keyword evidence="3" id="KW-1185">Reference proteome</keyword>
<dbReference type="PROSITE" id="PS51273">
    <property type="entry name" value="GATASE_TYPE_1"/>
    <property type="match status" value="1"/>
</dbReference>
<dbReference type="GO" id="GO:0005829">
    <property type="term" value="C:cytosol"/>
    <property type="evidence" value="ECO:0007669"/>
    <property type="project" value="TreeGrafter"/>
</dbReference>
<evidence type="ECO:0000313" key="2">
    <source>
        <dbReference type="EMBL" id="ASK65716.1"/>
    </source>
</evidence>
<evidence type="ECO:0000313" key="3">
    <source>
        <dbReference type="Proteomes" id="UP000198398"/>
    </source>
</evidence>
<dbReference type="SUPFAM" id="SSF52317">
    <property type="entry name" value="Class I glutamine amidotransferase-like"/>
    <property type="match status" value="1"/>
</dbReference>
<dbReference type="NCBIfam" id="NF005743">
    <property type="entry name" value="PRK07567.1"/>
    <property type="match status" value="1"/>
</dbReference>
<accession>A0A220UCS2</accession>
<dbReference type="EC" id="6.3.5.2" evidence="2"/>